<accession>A0ABW3QV50</accession>
<evidence type="ECO:0000313" key="1">
    <source>
        <dbReference type="EMBL" id="MFD1148649.1"/>
    </source>
</evidence>
<gene>
    <name evidence="1" type="ORF">ACFQ3T_16075</name>
</gene>
<proteinExistence type="predicted"/>
<sequence>MRVALDNTGSAGIAVRDAIEPTDAVTRADRTLTTLRGNPVWPFGHIAPAIPPAGLGLPAPPRA</sequence>
<dbReference type="RefSeq" id="WP_380724070.1">
    <property type="nucleotide sequence ID" value="NZ_JBHTLK010000072.1"/>
</dbReference>
<comment type="caution">
    <text evidence="1">The sequence shown here is derived from an EMBL/GenBank/DDBJ whole genome shotgun (WGS) entry which is preliminary data.</text>
</comment>
<dbReference type="EMBL" id="JBHTLK010000072">
    <property type="protein sequence ID" value="MFD1148649.1"/>
    <property type="molecule type" value="Genomic_DNA"/>
</dbReference>
<evidence type="ECO:0000313" key="2">
    <source>
        <dbReference type="Proteomes" id="UP001597168"/>
    </source>
</evidence>
<dbReference type="Proteomes" id="UP001597168">
    <property type="component" value="Unassembled WGS sequence"/>
</dbReference>
<keyword evidence="2" id="KW-1185">Reference proteome</keyword>
<reference evidence="2" key="1">
    <citation type="journal article" date="2019" name="Int. J. Syst. Evol. Microbiol.">
        <title>The Global Catalogue of Microorganisms (GCM) 10K type strain sequencing project: providing services to taxonomists for standard genome sequencing and annotation.</title>
        <authorList>
            <consortium name="The Broad Institute Genomics Platform"/>
            <consortium name="The Broad Institute Genome Sequencing Center for Infectious Disease"/>
            <person name="Wu L."/>
            <person name="Ma J."/>
        </authorList>
    </citation>
    <scope>NUCLEOTIDE SEQUENCE [LARGE SCALE GENOMIC DNA]</scope>
    <source>
        <strain evidence="2">CCUG 60214</strain>
    </source>
</reference>
<protein>
    <submittedName>
        <fullName evidence="1">Uncharacterized protein</fullName>
    </submittedName>
</protein>
<name>A0ABW3QV50_9PSEU</name>
<organism evidence="1 2">
    <name type="scientific">Saccharothrix hoggarensis</name>
    <dbReference type="NCBI Taxonomy" id="913853"/>
    <lineage>
        <taxon>Bacteria</taxon>
        <taxon>Bacillati</taxon>
        <taxon>Actinomycetota</taxon>
        <taxon>Actinomycetes</taxon>
        <taxon>Pseudonocardiales</taxon>
        <taxon>Pseudonocardiaceae</taxon>
        <taxon>Saccharothrix</taxon>
    </lineage>
</organism>